<keyword evidence="2" id="KW-1185">Reference proteome</keyword>
<accession>A0ABU4WK66</accession>
<dbReference type="Proteomes" id="UP001285244">
    <property type="component" value="Unassembled WGS sequence"/>
</dbReference>
<protein>
    <recommendedName>
        <fullName evidence="3">Baseplate protein J-like domain-containing protein</fullName>
    </recommendedName>
</protein>
<evidence type="ECO:0000313" key="1">
    <source>
        <dbReference type="EMBL" id="MDX8416942.1"/>
    </source>
</evidence>
<gene>
    <name evidence="1" type="ORF">MOZ64_03680</name>
</gene>
<comment type="caution">
    <text evidence="1">The sequence shown here is derived from an EMBL/GenBank/DDBJ whole genome shotgun (WGS) entry which is preliminary data.</text>
</comment>
<name>A0ABU4WK66_9FIRM</name>
<dbReference type="EMBL" id="JALBUS010000004">
    <property type="protein sequence ID" value="MDX8416942.1"/>
    <property type="molecule type" value="Genomic_DNA"/>
</dbReference>
<evidence type="ECO:0000313" key="2">
    <source>
        <dbReference type="Proteomes" id="UP001285244"/>
    </source>
</evidence>
<reference evidence="1 2" key="1">
    <citation type="submission" date="2022-03" db="EMBL/GenBank/DDBJ databases">
        <title>Novel taxa within the pig intestine.</title>
        <authorList>
            <person name="Wylensek D."/>
            <person name="Bishof K."/>
            <person name="Afrizal A."/>
            <person name="Clavel T."/>
        </authorList>
    </citation>
    <scope>NUCLEOTIDE SEQUENCE [LARGE SCALE GENOMIC DNA]</scope>
    <source>
        <strain evidence="1 2">Cla-KB-P134</strain>
    </source>
</reference>
<proteinExistence type="predicted"/>
<evidence type="ECO:0008006" key="3">
    <source>
        <dbReference type="Google" id="ProtNLM"/>
    </source>
</evidence>
<dbReference type="RefSeq" id="WP_320325254.1">
    <property type="nucleotide sequence ID" value="NZ_JALBUS010000004.1"/>
</dbReference>
<organism evidence="1 2">
    <name type="scientific">Absicoccus intestinalis</name>
    <dbReference type="NCBI Taxonomy" id="2926319"/>
    <lineage>
        <taxon>Bacteria</taxon>
        <taxon>Bacillati</taxon>
        <taxon>Bacillota</taxon>
        <taxon>Erysipelotrichia</taxon>
        <taxon>Erysipelotrichales</taxon>
        <taxon>Erysipelotrichaceae</taxon>
        <taxon>Absicoccus</taxon>
    </lineage>
</organism>
<sequence>MEKYLNSTGLTYFWNRLKNYFVKQESGKGLSTNDYTTAEKSKLSGVASGAQVNIIEQVKVNGNAITPSSKAVNITVPTKVSALNNDSGFQTASQVSSSIAAALSGVTSISFQIVDKLPTTGTNGVFYLVSDKHSDSSDAYDEYVWISATSKFEKIGNTDVDLSGYIKQSDITAITTAEIDTIAV</sequence>